<evidence type="ECO:0000313" key="2">
    <source>
        <dbReference type="EMBL" id="MBC8534858.1"/>
    </source>
</evidence>
<gene>
    <name evidence="2" type="ORF">IAG03_12895</name>
</gene>
<feature type="domain" description="PucR C-terminal helix-turn-helix" evidence="1">
    <location>
        <begin position="1"/>
        <end position="40"/>
    </location>
</feature>
<proteinExistence type="predicted"/>
<dbReference type="InterPro" id="IPR042070">
    <property type="entry name" value="PucR_C-HTH_sf"/>
</dbReference>
<dbReference type="Gene3D" id="1.10.10.2840">
    <property type="entry name" value="PucR C-terminal helix-turn-helix domain"/>
    <property type="match status" value="1"/>
</dbReference>
<name>A0A926HT21_9FIRM</name>
<protein>
    <submittedName>
        <fullName evidence="2">Helix-turn-helix domain-containing protein</fullName>
    </submittedName>
</protein>
<comment type="caution">
    <text evidence="2">The sequence shown here is derived from an EMBL/GenBank/DDBJ whole genome shotgun (WGS) entry which is preliminary data.</text>
</comment>
<dbReference type="EMBL" id="JACRSN010000025">
    <property type="protein sequence ID" value="MBC8534858.1"/>
    <property type="molecule type" value="Genomic_DNA"/>
</dbReference>
<evidence type="ECO:0000313" key="3">
    <source>
        <dbReference type="Proteomes" id="UP000651482"/>
    </source>
</evidence>
<sequence>MAEKSGVHRNTVNNRIKQIRDLLGSTLTEKKKLSLYWHLKLKI</sequence>
<organism evidence="2 3">
    <name type="scientific">Yeguia hominis</name>
    <dbReference type="NCBI Taxonomy" id="2763662"/>
    <lineage>
        <taxon>Bacteria</taxon>
        <taxon>Bacillati</taxon>
        <taxon>Bacillota</taxon>
        <taxon>Clostridia</taxon>
        <taxon>Eubacteriales</taxon>
        <taxon>Yeguiaceae</taxon>
        <taxon>Yeguia</taxon>
    </lineage>
</organism>
<keyword evidence="3" id="KW-1185">Reference proteome</keyword>
<accession>A0A926HT21</accession>
<dbReference type="InterPro" id="IPR025736">
    <property type="entry name" value="PucR_C-HTH_dom"/>
</dbReference>
<dbReference type="Pfam" id="PF13556">
    <property type="entry name" value="HTH_30"/>
    <property type="match status" value="1"/>
</dbReference>
<reference evidence="2" key="1">
    <citation type="submission" date="2020-08" db="EMBL/GenBank/DDBJ databases">
        <title>Genome public.</title>
        <authorList>
            <person name="Liu C."/>
            <person name="Sun Q."/>
        </authorList>
    </citation>
    <scope>NUCLEOTIDE SEQUENCE</scope>
    <source>
        <strain evidence="2">NSJ-40</strain>
    </source>
</reference>
<dbReference type="AlphaFoldDB" id="A0A926HT21"/>
<dbReference type="Proteomes" id="UP000651482">
    <property type="component" value="Unassembled WGS sequence"/>
</dbReference>
<evidence type="ECO:0000259" key="1">
    <source>
        <dbReference type="Pfam" id="PF13556"/>
    </source>
</evidence>